<sequence length="139" mass="16166">MTDTQSMIAVQEKDNTVSSLVLDHDGDLETAGRILEENYQDYEQVLALVSLGDLKRLGKTAEESRAYYRDEHEDQLVLENYADTEVFDRATEEQGDYLACCFLYCKYEGDFQWLVRDFSTGDKRFKPLKEALARKEDRK</sequence>
<evidence type="ECO:0000313" key="2">
    <source>
        <dbReference type="EMBL" id="MCD5563164.1"/>
    </source>
</evidence>
<protein>
    <submittedName>
        <fullName evidence="1">Uncharacterized protein</fullName>
    </submittedName>
</protein>
<dbReference type="GeneID" id="69668827"/>
<dbReference type="Proteomes" id="UP001200334">
    <property type="component" value="Unassembled WGS sequence"/>
</dbReference>
<proteinExistence type="predicted"/>
<dbReference type="EMBL" id="CP031023">
    <property type="protein sequence ID" value="AZA16272.1"/>
    <property type="molecule type" value="Genomic_DNA"/>
</dbReference>
<evidence type="ECO:0000313" key="1">
    <source>
        <dbReference type="EMBL" id="AZA16272.1"/>
    </source>
</evidence>
<dbReference type="OrthoDB" id="2325561at2"/>
<organism evidence="1">
    <name type="scientific">Lactobacillus delbrueckii subsp. lactis</name>
    <dbReference type="NCBI Taxonomy" id="29397"/>
    <lineage>
        <taxon>Bacteria</taxon>
        <taxon>Bacillati</taxon>
        <taxon>Bacillota</taxon>
        <taxon>Bacilli</taxon>
        <taxon>Lactobacillales</taxon>
        <taxon>Lactobacillaceae</taxon>
        <taxon>Lactobacillus</taxon>
    </lineage>
</organism>
<gene>
    <name evidence="1" type="ORF">DQL93_07010</name>
    <name evidence="2" type="ORF">LOB85_03190</name>
</gene>
<accession>A0A061C233</accession>
<dbReference type="EMBL" id="JAJNUY010000008">
    <property type="protein sequence ID" value="MCD5563164.1"/>
    <property type="molecule type" value="Genomic_DNA"/>
</dbReference>
<dbReference type="RefSeq" id="WP_002877544.1">
    <property type="nucleotide sequence ID" value="NZ_BJLK01000005.1"/>
</dbReference>
<reference evidence="2 3" key="2">
    <citation type="submission" date="2021-12" db="EMBL/GenBank/DDBJ databases">
        <title>Antimicrobial susceptibility of Lactobacillus delbrueckii subsp. lactis obtained from milk products and other habitats.</title>
        <authorList>
            <person name="Shani N."/>
        </authorList>
    </citation>
    <scope>NUCLEOTIDE SEQUENCE [LARGE SCALE GENOMIC DNA]</scope>
    <source>
        <strain evidence="2 3">FAM 21755</strain>
    </source>
</reference>
<dbReference type="AlphaFoldDB" id="A0A061C233"/>
<name>A0A061C233_LACDL</name>
<evidence type="ECO:0000313" key="3">
    <source>
        <dbReference type="Proteomes" id="UP001200334"/>
    </source>
</evidence>
<reference evidence="1" key="1">
    <citation type="submission" date="2018-07" db="EMBL/GenBank/DDBJ databases">
        <authorList>
            <person name="Somerville V."/>
        </authorList>
    </citation>
    <scope>NUCLEOTIDE SEQUENCE</scope>
    <source>
        <strain evidence="1">NWC_2_2</strain>
    </source>
</reference>